<dbReference type="Proteomes" id="UP000698222">
    <property type="component" value="Unassembled WGS sequence"/>
</dbReference>
<comment type="caution">
    <text evidence="2">The sequence shown here is derived from an EMBL/GenBank/DDBJ whole genome shotgun (WGS) entry which is preliminary data.</text>
</comment>
<evidence type="ECO:0000313" key="2">
    <source>
        <dbReference type="EMBL" id="MBP2410239.1"/>
    </source>
</evidence>
<feature type="domain" description="FRG" evidence="1">
    <location>
        <begin position="17"/>
        <end position="125"/>
    </location>
</feature>
<keyword evidence="3" id="KW-1185">Reference proteome</keyword>
<name>A0ABS4YNB8_9MICO</name>
<dbReference type="RefSeq" id="WP_209893541.1">
    <property type="nucleotide sequence ID" value="NZ_BAAAJV010000016.1"/>
</dbReference>
<sequence length="276" mass="31110">MRELLRAILDLHGYYGDKDVWLWRGQANADHDLTAGVHTRIEFSNRAVDDGSVVSATESLLDDLRRAKLDTHEGAALPDLALLAQAQHHGAATPLLDVSMDPMVALYMAVVSPSSRDAEKDGVLFAIRRPTMTDDVKVLPFDTRSFRKIYGDLPRSKPILYSAPDVSDRLRIQRGHFLLSTVSTTDARVRVNLTAESQGASETWLANRLARRGRPGRVGAPKSDIATFRIDKKFKRMLQDWIEERTGLTEEYVYPTIWHQPHQEVFAKSHGRRSKV</sequence>
<dbReference type="EMBL" id="JAGIOC010000001">
    <property type="protein sequence ID" value="MBP2410239.1"/>
    <property type="molecule type" value="Genomic_DNA"/>
</dbReference>
<evidence type="ECO:0000313" key="3">
    <source>
        <dbReference type="Proteomes" id="UP000698222"/>
    </source>
</evidence>
<dbReference type="SMART" id="SM00901">
    <property type="entry name" value="FRG"/>
    <property type="match status" value="1"/>
</dbReference>
<dbReference type="InterPro" id="IPR014966">
    <property type="entry name" value="FRG-dom"/>
</dbReference>
<reference evidence="2 3" key="1">
    <citation type="submission" date="2021-03" db="EMBL/GenBank/DDBJ databases">
        <title>Sequencing the genomes of 1000 actinobacteria strains.</title>
        <authorList>
            <person name="Klenk H.-P."/>
        </authorList>
    </citation>
    <scope>NUCLEOTIDE SEQUENCE [LARGE SCALE GENOMIC DNA]</scope>
    <source>
        <strain evidence="2 3">DSM 14564</strain>
    </source>
</reference>
<protein>
    <recommendedName>
        <fullName evidence="1">FRG domain-containing protein</fullName>
    </recommendedName>
</protein>
<dbReference type="Pfam" id="PF08867">
    <property type="entry name" value="FRG"/>
    <property type="match status" value="1"/>
</dbReference>
<organism evidence="2 3">
    <name type="scientific">Brachybacterium fresconis</name>
    <dbReference type="NCBI Taxonomy" id="173363"/>
    <lineage>
        <taxon>Bacteria</taxon>
        <taxon>Bacillati</taxon>
        <taxon>Actinomycetota</taxon>
        <taxon>Actinomycetes</taxon>
        <taxon>Micrococcales</taxon>
        <taxon>Dermabacteraceae</taxon>
        <taxon>Brachybacterium</taxon>
    </lineage>
</organism>
<accession>A0ABS4YNB8</accession>
<proteinExistence type="predicted"/>
<evidence type="ECO:0000259" key="1">
    <source>
        <dbReference type="SMART" id="SM00901"/>
    </source>
</evidence>
<gene>
    <name evidence="2" type="ORF">JOF44_003142</name>
</gene>